<proteinExistence type="predicted"/>
<protein>
    <submittedName>
        <fullName evidence="2">Uncharacterized protein</fullName>
    </submittedName>
</protein>
<keyword evidence="1" id="KW-0472">Membrane</keyword>
<keyword evidence="1" id="KW-1133">Transmembrane helix</keyword>
<evidence type="ECO:0000256" key="1">
    <source>
        <dbReference type="SAM" id="Phobius"/>
    </source>
</evidence>
<name>A0A133VBJ4_9EURY</name>
<keyword evidence="1" id="KW-0812">Transmembrane</keyword>
<sequence>MKKRDALIQYISKHIDKIIIIASYVMLLLLLLTLIPGVLYKERLIREGRWQENRKISNDYFTITYALNTGEHAPLISDQEGNRLITINGFKSNIKIDNRESRSFWNHEFRNVVEGDTTVRHNVLWDNYQLKQITTLSDNTVVIDYKIKSCGGEDNFDLTLNLWYEYQASSLLKIDNAYVNDNYRGENQEDNQLKPTHVVLIQTDLKPENIENAPYWAKLTYSSENLTVETTWKDLVETRISYVSWREKFETGESSGETSGGSS</sequence>
<dbReference type="EMBL" id="LHYA01000015">
    <property type="protein sequence ID" value="KXB03764.1"/>
    <property type="molecule type" value="Genomic_DNA"/>
</dbReference>
<dbReference type="Proteomes" id="UP000070405">
    <property type="component" value="Unassembled WGS sequence"/>
</dbReference>
<dbReference type="AlphaFoldDB" id="A0A133VBJ4"/>
<dbReference type="InterPro" id="IPR011050">
    <property type="entry name" value="Pectin_lyase_fold/virulence"/>
</dbReference>
<feature type="transmembrane region" description="Helical" evidence="1">
    <location>
        <begin position="21"/>
        <end position="40"/>
    </location>
</feature>
<keyword evidence="3" id="KW-1185">Reference proteome</keyword>
<evidence type="ECO:0000313" key="3">
    <source>
        <dbReference type="Proteomes" id="UP000070405"/>
    </source>
</evidence>
<dbReference type="SUPFAM" id="SSF51126">
    <property type="entry name" value="Pectin lyase-like"/>
    <property type="match status" value="1"/>
</dbReference>
<gene>
    <name evidence="2" type="ORF">AKJ47_01675</name>
</gene>
<reference evidence="2 3" key="1">
    <citation type="journal article" date="2016" name="Sci. Rep.">
        <title>Metabolic traits of an uncultured archaeal lineage -MSBL1- from brine pools of the Red Sea.</title>
        <authorList>
            <person name="Mwirichia R."/>
            <person name="Alam I."/>
            <person name="Rashid M."/>
            <person name="Vinu M."/>
            <person name="Ba-Alawi W."/>
            <person name="Anthony Kamau A."/>
            <person name="Kamanda Ngugi D."/>
            <person name="Goker M."/>
            <person name="Klenk H.P."/>
            <person name="Bajic V."/>
            <person name="Stingl U."/>
        </authorList>
    </citation>
    <scope>NUCLEOTIDE SEQUENCE [LARGE SCALE GENOMIC DNA]</scope>
    <source>
        <strain evidence="2">SCGC-AAA261G05</strain>
    </source>
</reference>
<accession>A0A133VBJ4</accession>
<evidence type="ECO:0000313" key="2">
    <source>
        <dbReference type="EMBL" id="KXB03764.1"/>
    </source>
</evidence>
<organism evidence="2 3">
    <name type="scientific">candidate division MSBL1 archaeon SCGC-AAA261G05</name>
    <dbReference type="NCBI Taxonomy" id="1698276"/>
    <lineage>
        <taxon>Archaea</taxon>
        <taxon>Methanobacteriati</taxon>
        <taxon>Methanobacteriota</taxon>
        <taxon>candidate division MSBL1</taxon>
    </lineage>
</organism>
<comment type="caution">
    <text evidence="2">The sequence shown here is derived from an EMBL/GenBank/DDBJ whole genome shotgun (WGS) entry which is preliminary data.</text>
</comment>